<sequence length="443" mass="50073">MFVTIYKKPRVMLVLWIAAIILLVLTAVNVAVSYRNTMKSVHISLASKSMQEAAYIAGKLDVSAYRTLLRAPASNQAAFARIQEQLQAAREMAGALYVYTMQIDDRQKIAKTVVTAHPPDSPLSFPPGQICNVTEQQIGQVKQGYSYYSDVIKDPIYGEYVSAGAPIYDEAGHVIGILGVDVSADNMYSIGREVLRSSTYTFVFHALFVALLAAIFLLLQKWYRRELKAAVGDTERTYQDEIRSVIASMRSIRHDFVNHMQVLYGLIECRYYDKAHEYIRTLIREAKVLDLSVRIQNPALMVLLHTKWEKARTRQILMQLEVSQHPFDQIPSVDLIKILSNLLDNAIEAAEEAEGEKRIRLCCQEDDSAYRFTVENTGPEIPPRQLTAIFQEGVSTKRRDGEPPRGIGLSIVREVIRKYAGEIDVESANGVTRFQVRLPVKKR</sequence>
<dbReference type="InterPro" id="IPR005467">
    <property type="entry name" value="His_kinase_dom"/>
</dbReference>
<evidence type="ECO:0000256" key="6">
    <source>
        <dbReference type="SAM" id="Phobius"/>
    </source>
</evidence>
<evidence type="ECO:0000256" key="5">
    <source>
        <dbReference type="ARBA" id="ARBA00023012"/>
    </source>
</evidence>
<evidence type="ECO:0000256" key="2">
    <source>
        <dbReference type="ARBA" id="ARBA00022741"/>
    </source>
</evidence>
<keyword evidence="6" id="KW-1133">Transmembrane helix</keyword>
<dbReference type="PANTHER" id="PTHR40448:SF1">
    <property type="entry name" value="TWO-COMPONENT SENSOR HISTIDINE KINASE"/>
    <property type="match status" value="1"/>
</dbReference>
<dbReference type="PANTHER" id="PTHR40448">
    <property type="entry name" value="TWO-COMPONENT SENSOR HISTIDINE KINASE"/>
    <property type="match status" value="1"/>
</dbReference>
<dbReference type="SUPFAM" id="SSF55874">
    <property type="entry name" value="ATPase domain of HSP90 chaperone/DNA topoisomerase II/histidine kinase"/>
    <property type="match status" value="1"/>
</dbReference>
<dbReference type="Pfam" id="PF14689">
    <property type="entry name" value="SPOB_a"/>
    <property type="match status" value="1"/>
</dbReference>
<feature type="domain" description="Histidine kinase" evidence="7">
    <location>
        <begin position="335"/>
        <end position="442"/>
    </location>
</feature>
<dbReference type="InterPro" id="IPR039506">
    <property type="entry name" value="SPOB_a"/>
</dbReference>
<dbReference type="Gene3D" id="1.10.287.130">
    <property type="match status" value="1"/>
</dbReference>
<name>M8EBJ6_9BACL</name>
<evidence type="ECO:0000256" key="3">
    <source>
        <dbReference type="ARBA" id="ARBA00022777"/>
    </source>
</evidence>
<reference evidence="8 9" key="1">
    <citation type="submission" date="2013-03" db="EMBL/GenBank/DDBJ databases">
        <title>Assembly of a new bacterial strain Brevibacillus borstelensis AK1.</title>
        <authorList>
            <person name="Rajan I."/>
            <person name="PoliReddy D."/>
            <person name="Sugumar T."/>
            <person name="Rathinam K."/>
            <person name="Alqarawi S."/>
            <person name="Khalil A.B."/>
            <person name="Sivakumar N."/>
        </authorList>
    </citation>
    <scope>NUCLEOTIDE SEQUENCE [LARGE SCALE GENOMIC DNA]</scope>
    <source>
        <strain evidence="8 9">AK1</strain>
    </source>
</reference>
<keyword evidence="1" id="KW-0808">Transferase</keyword>
<accession>M8EBJ6</accession>
<keyword evidence="3 8" id="KW-0418">Kinase</keyword>
<keyword evidence="2" id="KW-0547">Nucleotide-binding</keyword>
<dbReference type="PROSITE" id="PS50109">
    <property type="entry name" value="HIS_KIN"/>
    <property type="match status" value="1"/>
</dbReference>
<dbReference type="RefSeq" id="WP_003387705.1">
    <property type="nucleotide sequence ID" value="NZ_APBN01000003.1"/>
</dbReference>
<evidence type="ECO:0000256" key="1">
    <source>
        <dbReference type="ARBA" id="ARBA00022679"/>
    </source>
</evidence>
<proteinExistence type="predicted"/>
<dbReference type="InterPro" id="IPR036890">
    <property type="entry name" value="HATPase_C_sf"/>
</dbReference>
<keyword evidence="6" id="KW-0812">Transmembrane</keyword>
<dbReference type="InterPro" id="IPR003594">
    <property type="entry name" value="HATPase_dom"/>
</dbReference>
<keyword evidence="9" id="KW-1185">Reference proteome</keyword>
<dbReference type="Gene3D" id="3.30.565.10">
    <property type="entry name" value="Histidine kinase-like ATPase, C-terminal domain"/>
    <property type="match status" value="1"/>
</dbReference>
<gene>
    <name evidence="8" type="ORF">I532_08822</name>
</gene>
<comment type="caution">
    <text evidence="8">The sequence shown here is derived from an EMBL/GenBank/DDBJ whole genome shotgun (WGS) entry which is preliminary data.</text>
</comment>
<feature type="transmembrane region" description="Helical" evidence="6">
    <location>
        <begin position="200"/>
        <end position="219"/>
    </location>
</feature>
<evidence type="ECO:0000313" key="8">
    <source>
        <dbReference type="EMBL" id="EMT52870.1"/>
    </source>
</evidence>
<evidence type="ECO:0000256" key="4">
    <source>
        <dbReference type="ARBA" id="ARBA00022840"/>
    </source>
</evidence>
<protein>
    <submittedName>
        <fullName evidence="8">Two-component sensor histidine kinase</fullName>
    </submittedName>
</protein>
<dbReference type="GO" id="GO:0000160">
    <property type="term" value="P:phosphorelay signal transduction system"/>
    <property type="evidence" value="ECO:0007669"/>
    <property type="project" value="UniProtKB-KW"/>
</dbReference>
<organism evidence="8 9">
    <name type="scientific">Brevibacillus borstelensis AK1</name>
    <dbReference type="NCBI Taxonomy" id="1300222"/>
    <lineage>
        <taxon>Bacteria</taxon>
        <taxon>Bacillati</taxon>
        <taxon>Bacillota</taxon>
        <taxon>Bacilli</taxon>
        <taxon>Bacillales</taxon>
        <taxon>Paenibacillaceae</taxon>
        <taxon>Brevibacillus</taxon>
    </lineage>
</organism>
<dbReference type="SMART" id="SM00387">
    <property type="entry name" value="HATPase_c"/>
    <property type="match status" value="1"/>
</dbReference>
<dbReference type="GO" id="GO:0005524">
    <property type="term" value="F:ATP binding"/>
    <property type="evidence" value="ECO:0007669"/>
    <property type="project" value="UniProtKB-KW"/>
</dbReference>
<dbReference type="GO" id="GO:0016301">
    <property type="term" value="F:kinase activity"/>
    <property type="evidence" value="ECO:0007669"/>
    <property type="project" value="UniProtKB-KW"/>
</dbReference>
<dbReference type="EMBL" id="APBN01000003">
    <property type="protein sequence ID" value="EMT52870.1"/>
    <property type="molecule type" value="Genomic_DNA"/>
</dbReference>
<keyword evidence="5" id="KW-0902">Two-component regulatory system</keyword>
<evidence type="ECO:0000259" key="7">
    <source>
        <dbReference type="PROSITE" id="PS50109"/>
    </source>
</evidence>
<evidence type="ECO:0000313" key="9">
    <source>
        <dbReference type="Proteomes" id="UP000012081"/>
    </source>
</evidence>
<dbReference type="CDD" id="cd18773">
    <property type="entry name" value="PDC1_HK_sensor"/>
    <property type="match status" value="1"/>
</dbReference>
<dbReference type="OrthoDB" id="3173688at2"/>
<dbReference type="STRING" id="1300222.I532_08822"/>
<dbReference type="PATRIC" id="fig|1300222.3.peg.1817"/>
<dbReference type="Proteomes" id="UP000012081">
    <property type="component" value="Unassembled WGS sequence"/>
</dbReference>
<keyword evidence="6" id="KW-0472">Membrane</keyword>
<keyword evidence="4" id="KW-0067">ATP-binding</keyword>
<dbReference type="SUPFAM" id="SSF103190">
    <property type="entry name" value="Sensory domain-like"/>
    <property type="match status" value="1"/>
</dbReference>
<dbReference type="AlphaFoldDB" id="M8EBJ6"/>
<dbReference type="GO" id="GO:0042802">
    <property type="term" value="F:identical protein binding"/>
    <property type="evidence" value="ECO:0007669"/>
    <property type="project" value="TreeGrafter"/>
</dbReference>
<dbReference type="Pfam" id="PF02518">
    <property type="entry name" value="HATPase_c"/>
    <property type="match status" value="1"/>
</dbReference>
<dbReference type="InterPro" id="IPR029151">
    <property type="entry name" value="Sensor-like_sf"/>
</dbReference>